<organism evidence="4 5">
    <name type="scientific">Podospora australis</name>
    <dbReference type="NCBI Taxonomy" id="1536484"/>
    <lineage>
        <taxon>Eukaryota</taxon>
        <taxon>Fungi</taxon>
        <taxon>Dikarya</taxon>
        <taxon>Ascomycota</taxon>
        <taxon>Pezizomycotina</taxon>
        <taxon>Sordariomycetes</taxon>
        <taxon>Sordariomycetidae</taxon>
        <taxon>Sordariales</taxon>
        <taxon>Podosporaceae</taxon>
        <taxon>Podospora</taxon>
    </lineage>
</organism>
<evidence type="ECO:0000259" key="3">
    <source>
        <dbReference type="Pfam" id="PF24840"/>
    </source>
</evidence>
<reference evidence="4" key="2">
    <citation type="submission" date="2023-05" db="EMBL/GenBank/DDBJ databases">
        <authorList>
            <consortium name="Lawrence Berkeley National Laboratory"/>
            <person name="Steindorff A."/>
            <person name="Hensen N."/>
            <person name="Bonometti L."/>
            <person name="Westerberg I."/>
            <person name="Brannstrom I.O."/>
            <person name="Guillou S."/>
            <person name="Cros-Aarteil S."/>
            <person name="Calhoun S."/>
            <person name="Haridas S."/>
            <person name="Kuo A."/>
            <person name="Mondo S."/>
            <person name="Pangilinan J."/>
            <person name="Riley R."/>
            <person name="Labutti K."/>
            <person name="Andreopoulos B."/>
            <person name="Lipzen A."/>
            <person name="Chen C."/>
            <person name="Yanf M."/>
            <person name="Daum C."/>
            <person name="Ng V."/>
            <person name="Clum A."/>
            <person name="Ohm R."/>
            <person name="Martin F."/>
            <person name="Silar P."/>
            <person name="Natvig D."/>
            <person name="Lalanne C."/>
            <person name="Gautier V."/>
            <person name="Ament-Velasquez S.L."/>
            <person name="Kruys A."/>
            <person name="Hutchinson M.I."/>
            <person name="Powell A.J."/>
            <person name="Barry K."/>
            <person name="Miller A.N."/>
            <person name="Grigoriev I.V."/>
            <person name="Debuchy R."/>
            <person name="Gladieux P."/>
            <person name="Thoren M.H."/>
            <person name="Johannesson H."/>
        </authorList>
    </citation>
    <scope>NUCLEOTIDE SEQUENCE</scope>
    <source>
        <strain evidence="4">PSN309</strain>
    </source>
</reference>
<keyword evidence="2" id="KW-0812">Transmembrane</keyword>
<evidence type="ECO:0000256" key="1">
    <source>
        <dbReference type="SAM" id="MobiDB-lite"/>
    </source>
</evidence>
<protein>
    <recommendedName>
        <fullName evidence="3">SigF-like NTF2-like domain-containing protein</fullName>
    </recommendedName>
</protein>
<evidence type="ECO:0000313" key="4">
    <source>
        <dbReference type="EMBL" id="KAK4193728.1"/>
    </source>
</evidence>
<comment type="caution">
    <text evidence="4">The sequence shown here is derived from an EMBL/GenBank/DDBJ whole genome shotgun (WGS) entry which is preliminary data.</text>
</comment>
<dbReference type="Proteomes" id="UP001302126">
    <property type="component" value="Unassembled WGS sequence"/>
</dbReference>
<keyword evidence="2" id="KW-0472">Membrane</keyword>
<evidence type="ECO:0000313" key="5">
    <source>
        <dbReference type="Proteomes" id="UP001302126"/>
    </source>
</evidence>
<feature type="compositionally biased region" description="Basic and acidic residues" evidence="1">
    <location>
        <begin position="149"/>
        <end position="158"/>
    </location>
</feature>
<evidence type="ECO:0000256" key="2">
    <source>
        <dbReference type="SAM" id="Phobius"/>
    </source>
</evidence>
<sequence length="297" mass="32592">MEHPVRDVKNIIRSLTQGSPDEQLDAVYRYFAPGASFVHPFCRVPSFKNVQVPGLGETDSRALIAAVLKWYKILSPRIDLDIVSTVFDQKTNTLYVKINQVFSIWFIPFHRAPVQLVTVLQLEPVTSDGTSASSNGSAQQQQPKMINGKAEKHDEENPRETLYDAAEETRHLIQEGEAPSFSEVAAGEASAESLSPITQSPDMEKIKERSSGNGNGSSSSGGSTKYLITKQEDLYQVNEFLKFLAMAPGAGIYIAWQLFATFLCLLGVGVLGPVMRVVGGKVAQHEGRQRIGEGLKH</sequence>
<dbReference type="EMBL" id="MU864350">
    <property type="protein sequence ID" value="KAK4193728.1"/>
    <property type="molecule type" value="Genomic_DNA"/>
</dbReference>
<accession>A0AAN6X448</accession>
<keyword evidence="2" id="KW-1133">Transmembrane helix</keyword>
<feature type="domain" description="SigF-like NTF2-like" evidence="3">
    <location>
        <begin position="1"/>
        <end position="124"/>
    </location>
</feature>
<dbReference type="PANTHER" id="PTHR35393:SF1">
    <property type="entry name" value="SNOAL-LIKE DOMAIN-CONTAINING PROTEIN"/>
    <property type="match status" value="1"/>
</dbReference>
<proteinExistence type="predicted"/>
<dbReference type="InterPro" id="IPR057514">
    <property type="entry name" value="NTF2_SigF"/>
</dbReference>
<feature type="region of interest" description="Disordered" evidence="1">
    <location>
        <begin position="127"/>
        <end position="158"/>
    </location>
</feature>
<keyword evidence="5" id="KW-1185">Reference proteome</keyword>
<name>A0AAN6X448_9PEZI</name>
<feature type="region of interest" description="Disordered" evidence="1">
    <location>
        <begin position="190"/>
        <end position="223"/>
    </location>
</feature>
<gene>
    <name evidence="4" type="ORF">QBC35DRAFT_480063</name>
</gene>
<dbReference type="AlphaFoldDB" id="A0AAN6X448"/>
<dbReference type="Pfam" id="PF24840">
    <property type="entry name" value="NTF2_SigF"/>
    <property type="match status" value="1"/>
</dbReference>
<reference evidence="4" key="1">
    <citation type="journal article" date="2023" name="Mol. Phylogenet. Evol.">
        <title>Genome-scale phylogeny and comparative genomics of the fungal order Sordariales.</title>
        <authorList>
            <person name="Hensen N."/>
            <person name="Bonometti L."/>
            <person name="Westerberg I."/>
            <person name="Brannstrom I.O."/>
            <person name="Guillou S."/>
            <person name="Cros-Aarteil S."/>
            <person name="Calhoun S."/>
            <person name="Haridas S."/>
            <person name="Kuo A."/>
            <person name="Mondo S."/>
            <person name="Pangilinan J."/>
            <person name="Riley R."/>
            <person name="LaButti K."/>
            <person name="Andreopoulos B."/>
            <person name="Lipzen A."/>
            <person name="Chen C."/>
            <person name="Yan M."/>
            <person name="Daum C."/>
            <person name="Ng V."/>
            <person name="Clum A."/>
            <person name="Steindorff A."/>
            <person name="Ohm R.A."/>
            <person name="Martin F."/>
            <person name="Silar P."/>
            <person name="Natvig D.O."/>
            <person name="Lalanne C."/>
            <person name="Gautier V."/>
            <person name="Ament-Velasquez S.L."/>
            <person name="Kruys A."/>
            <person name="Hutchinson M.I."/>
            <person name="Powell A.J."/>
            <person name="Barry K."/>
            <person name="Miller A.N."/>
            <person name="Grigoriev I.V."/>
            <person name="Debuchy R."/>
            <person name="Gladieux P."/>
            <person name="Hiltunen Thoren M."/>
            <person name="Johannesson H."/>
        </authorList>
    </citation>
    <scope>NUCLEOTIDE SEQUENCE</scope>
    <source>
        <strain evidence="4">PSN309</strain>
    </source>
</reference>
<dbReference type="PANTHER" id="PTHR35393">
    <property type="entry name" value="CHROMOSOME 1, WHOLE GENOME SHOTGUN SEQUENCE"/>
    <property type="match status" value="1"/>
</dbReference>
<feature type="transmembrane region" description="Helical" evidence="2">
    <location>
        <begin position="250"/>
        <end position="271"/>
    </location>
</feature>
<feature type="compositionally biased region" description="Low complexity" evidence="1">
    <location>
        <begin position="131"/>
        <end position="142"/>
    </location>
</feature>